<dbReference type="EMBL" id="VCGU01000005">
    <property type="protein sequence ID" value="TRY75112.1"/>
    <property type="molecule type" value="Genomic_DNA"/>
</dbReference>
<evidence type="ECO:0000259" key="2">
    <source>
        <dbReference type="Pfam" id="PF26080"/>
    </source>
</evidence>
<gene>
    <name evidence="3" type="ORF">TCAL_08498</name>
</gene>
<dbReference type="AlphaFoldDB" id="A0A553PBQ1"/>
<keyword evidence="4" id="KW-1185">Reference proteome</keyword>
<dbReference type="PANTHER" id="PTHR33236">
    <property type="entry name" value="INTRAFLAGELLAR TRANSPORT PROTEIN 122 FAMILY PROTEIN-RELATED"/>
    <property type="match status" value="1"/>
</dbReference>
<name>A0A553PBQ1_TIGCA</name>
<dbReference type="PANTHER" id="PTHR33236:SF5">
    <property type="entry name" value="CUB DOMAIN-CONTAINING PROTEIN"/>
    <property type="match status" value="1"/>
</dbReference>
<protein>
    <recommendedName>
        <fullName evidence="2">CUB domain-containing protein</fullName>
    </recommendedName>
</protein>
<dbReference type="Pfam" id="PF26080">
    <property type="entry name" value="CUB_animal"/>
    <property type="match status" value="1"/>
</dbReference>
<evidence type="ECO:0000313" key="3">
    <source>
        <dbReference type="EMBL" id="TRY75112.1"/>
    </source>
</evidence>
<accession>A0A553PBQ1</accession>
<evidence type="ECO:0000313" key="4">
    <source>
        <dbReference type="Proteomes" id="UP000318571"/>
    </source>
</evidence>
<dbReference type="Proteomes" id="UP000318571">
    <property type="component" value="Chromosome 2"/>
</dbReference>
<proteinExistence type="predicted"/>
<comment type="caution">
    <text evidence="3">The sequence shown here is derived from an EMBL/GenBank/DDBJ whole genome shotgun (WGS) entry which is preliminary data.</text>
</comment>
<feature type="domain" description="CUB" evidence="2">
    <location>
        <begin position="193"/>
        <end position="314"/>
    </location>
</feature>
<dbReference type="InterPro" id="IPR058698">
    <property type="entry name" value="CUB_metazoa"/>
</dbReference>
<dbReference type="STRING" id="6832.A0A553PBQ1"/>
<keyword evidence="1" id="KW-0732">Signal</keyword>
<sequence length="317" mass="33754">MVFAQNLIIFFTLLFSFVVTIEQVSGRANKSSLHSVGFHRQKKLFSLFNIVQFQNDPCQALAALRTSGTCLSAQECSSQGGTMDGNCASGFGVCCIFTVTGCGGTVTRNCTYVRNMGFPAPDTNTGRTCTVNINRAVMDVCQIRLDFGPTTMIPLGTLPGECGGTGDSLTVLSPHSRSQSAFPPPVCGTLTGQHSFCSVQYTESSITSPDPFDLDSGAVGNPSQVQDNCMSKNHITIPSRVVETVTSATAATQDVIMYVPSMRCNSVFGGVPGTSIPSSLTSERNLPFVVNVRTLPNEVGRDNAFSGFSLDYKQIPC</sequence>
<feature type="signal peptide" evidence="1">
    <location>
        <begin position="1"/>
        <end position="26"/>
    </location>
</feature>
<organism evidence="3 4">
    <name type="scientific">Tigriopus californicus</name>
    <name type="common">Marine copepod</name>
    <dbReference type="NCBI Taxonomy" id="6832"/>
    <lineage>
        <taxon>Eukaryota</taxon>
        <taxon>Metazoa</taxon>
        <taxon>Ecdysozoa</taxon>
        <taxon>Arthropoda</taxon>
        <taxon>Crustacea</taxon>
        <taxon>Multicrustacea</taxon>
        <taxon>Hexanauplia</taxon>
        <taxon>Copepoda</taxon>
        <taxon>Harpacticoida</taxon>
        <taxon>Harpacticidae</taxon>
        <taxon>Tigriopus</taxon>
    </lineage>
</organism>
<reference evidence="3 4" key="1">
    <citation type="journal article" date="2018" name="Nat. Ecol. Evol.">
        <title>Genomic signatures of mitonuclear coevolution across populations of Tigriopus californicus.</title>
        <authorList>
            <person name="Barreto F.S."/>
            <person name="Watson E.T."/>
            <person name="Lima T.G."/>
            <person name="Willett C.S."/>
            <person name="Edmands S."/>
            <person name="Li W."/>
            <person name="Burton R.S."/>
        </authorList>
    </citation>
    <scope>NUCLEOTIDE SEQUENCE [LARGE SCALE GENOMIC DNA]</scope>
    <source>
        <strain evidence="3 4">San Diego</strain>
    </source>
</reference>
<feature type="chain" id="PRO_5021830750" description="CUB domain-containing protein" evidence="1">
    <location>
        <begin position="27"/>
        <end position="317"/>
    </location>
</feature>
<evidence type="ECO:0000256" key="1">
    <source>
        <dbReference type="SAM" id="SignalP"/>
    </source>
</evidence>